<dbReference type="InterPro" id="IPR046358">
    <property type="entry name" value="Flagellin_C"/>
</dbReference>
<evidence type="ECO:0000256" key="1">
    <source>
        <dbReference type="ARBA" id="ARBA00004365"/>
    </source>
</evidence>
<dbReference type="PANTHER" id="PTHR42792:SF2">
    <property type="entry name" value="FLAGELLIN"/>
    <property type="match status" value="1"/>
</dbReference>
<dbReference type="Gene3D" id="6.10.10.10">
    <property type="entry name" value="Flagellar export chaperone, C-terminal domain"/>
    <property type="match status" value="1"/>
</dbReference>
<accession>A0ABZ3JC91</accession>
<dbReference type="PANTHER" id="PTHR42792">
    <property type="entry name" value="FLAGELLIN"/>
    <property type="match status" value="1"/>
</dbReference>
<dbReference type="Proteomes" id="UP000216052">
    <property type="component" value="Chromosome"/>
</dbReference>
<organism evidence="5 6">
    <name type="scientific">Sporomusa acidovorans (strain ATCC 49682 / DSM 3132 / Mol)</name>
    <dbReference type="NCBI Taxonomy" id="1123286"/>
    <lineage>
        <taxon>Bacteria</taxon>
        <taxon>Bacillati</taxon>
        <taxon>Bacillota</taxon>
        <taxon>Negativicutes</taxon>
        <taxon>Selenomonadales</taxon>
        <taxon>Sporomusaceae</taxon>
        <taxon>Sporomusa</taxon>
    </lineage>
</organism>
<evidence type="ECO:0000256" key="3">
    <source>
        <dbReference type="ARBA" id="ARBA00023143"/>
    </source>
</evidence>
<evidence type="ECO:0000313" key="5">
    <source>
        <dbReference type="EMBL" id="XFO75492.1"/>
    </source>
</evidence>
<gene>
    <name evidence="5" type="ORF">SPACI_056130</name>
</gene>
<dbReference type="Gene3D" id="1.20.1330.10">
    <property type="entry name" value="f41 fragment of flagellin, N-terminal domain"/>
    <property type="match status" value="1"/>
</dbReference>
<dbReference type="EMBL" id="CP155571">
    <property type="protein sequence ID" value="XFO75492.1"/>
    <property type="molecule type" value="Genomic_DNA"/>
</dbReference>
<keyword evidence="3" id="KW-0975">Bacterial flagellum</keyword>
<reference evidence="5" key="1">
    <citation type="submission" date="2024-05" db="EMBL/GenBank/DDBJ databases">
        <title>Isolation and characterization of Sporomusa carbonis sp. nov., a carboxydotrophic hydrogenogen in the genus of Sporomusa isolated from a charcoal burning pile.</title>
        <authorList>
            <person name="Boeer T."/>
            <person name="Rosenbaum F."/>
            <person name="Eysell L."/>
            <person name="Mueller V."/>
            <person name="Daniel R."/>
            <person name="Poehlein A."/>
        </authorList>
    </citation>
    <scope>NUCLEOTIDE SEQUENCE [LARGE SCALE GENOMIC DNA]</scope>
    <source>
        <strain evidence="5">DSM 3132</strain>
    </source>
</reference>
<sequence length="115" mass="11809">MPASIADTSAKGLSLSTDVSTQAAAATTLTSIDSALQQLSSNRSHVGAVTNGLAYSSEYTAQAEANLASAYSGYADSDIALAAMNLNQAKIQSYVNIMALSKTMNMQKGVLSLLV</sequence>
<dbReference type="Pfam" id="PF00700">
    <property type="entry name" value="Flagellin_C"/>
    <property type="match status" value="1"/>
</dbReference>
<dbReference type="InterPro" id="IPR042187">
    <property type="entry name" value="Flagellin_C_sub2"/>
</dbReference>
<keyword evidence="6" id="KW-1185">Reference proteome</keyword>
<dbReference type="SUPFAM" id="SSF64518">
    <property type="entry name" value="Phase 1 flagellin"/>
    <property type="match status" value="1"/>
</dbReference>
<comment type="similarity">
    <text evidence="2">Belongs to the bacterial flagellin family.</text>
</comment>
<evidence type="ECO:0000313" key="6">
    <source>
        <dbReference type="Proteomes" id="UP000216052"/>
    </source>
</evidence>
<feature type="domain" description="Flagellin C-terminal" evidence="4">
    <location>
        <begin position="30"/>
        <end position="114"/>
    </location>
</feature>
<evidence type="ECO:0000259" key="4">
    <source>
        <dbReference type="Pfam" id="PF00700"/>
    </source>
</evidence>
<comment type="subcellular location">
    <subcellularLocation>
        <location evidence="1">Bacterial flagellum</location>
    </subcellularLocation>
</comment>
<dbReference type="RefSeq" id="WP_093796891.1">
    <property type="nucleotide sequence ID" value="NZ_CP155571.1"/>
</dbReference>
<evidence type="ECO:0000256" key="2">
    <source>
        <dbReference type="ARBA" id="ARBA00005709"/>
    </source>
</evidence>
<protein>
    <recommendedName>
        <fullName evidence="4">Flagellin C-terminal domain-containing protein</fullName>
    </recommendedName>
</protein>
<proteinExistence type="inferred from homology"/>
<dbReference type="InterPro" id="IPR001492">
    <property type="entry name" value="Flagellin"/>
</dbReference>
<name>A0ABZ3JC91_SPOA4</name>